<proteinExistence type="predicted"/>
<evidence type="ECO:0008006" key="6">
    <source>
        <dbReference type="Google" id="ProtNLM"/>
    </source>
</evidence>
<name>A0AAD9YYM5_9LECA</name>
<dbReference type="InterPro" id="IPR031348">
    <property type="entry name" value="PigL_N"/>
</dbReference>
<dbReference type="AlphaFoldDB" id="A0AAD9YYM5"/>
<gene>
    <name evidence="4" type="ORF">OEA41_004841</name>
</gene>
<feature type="domain" description="Nephrocystin 3-like N-terminal" evidence="3">
    <location>
        <begin position="192"/>
        <end position="227"/>
    </location>
</feature>
<comment type="caution">
    <text evidence="4">The sequence shown here is derived from an EMBL/GenBank/DDBJ whole genome shotgun (WGS) entry which is preliminary data.</text>
</comment>
<dbReference type="Proteomes" id="UP001276659">
    <property type="component" value="Unassembled WGS sequence"/>
</dbReference>
<keyword evidence="1" id="KW-0677">Repeat</keyword>
<evidence type="ECO:0000259" key="3">
    <source>
        <dbReference type="Pfam" id="PF24883"/>
    </source>
</evidence>
<feature type="domain" description="Azaphilone pigments biosynthesis cluster protein L N-terminal" evidence="2">
    <location>
        <begin position="2"/>
        <end position="66"/>
    </location>
</feature>
<keyword evidence="5" id="KW-1185">Reference proteome</keyword>
<dbReference type="PANTHER" id="PTHR10039:SF15">
    <property type="entry name" value="NACHT DOMAIN-CONTAINING PROTEIN"/>
    <property type="match status" value="1"/>
</dbReference>
<dbReference type="PANTHER" id="PTHR10039">
    <property type="entry name" value="AMELOGENIN"/>
    <property type="match status" value="1"/>
</dbReference>
<organism evidence="4 5">
    <name type="scientific">Lepraria neglecta</name>
    <dbReference type="NCBI Taxonomy" id="209136"/>
    <lineage>
        <taxon>Eukaryota</taxon>
        <taxon>Fungi</taxon>
        <taxon>Dikarya</taxon>
        <taxon>Ascomycota</taxon>
        <taxon>Pezizomycotina</taxon>
        <taxon>Lecanoromycetes</taxon>
        <taxon>OSLEUM clade</taxon>
        <taxon>Lecanoromycetidae</taxon>
        <taxon>Lecanorales</taxon>
        <taxon>Lecanorineae</taxon>
        <taxon>Stereocaulaceae</taxon>
        <taxon>Lepraria</taxon>
    </lineage>
</organism>
<dbReference type="Pfam" id="PF17111">
    <property type="entry name" value="PigL_N"/>
    <property type="match status" value="1"/>
</dbReference>
<dbReference type="EMBL" id="JASNWA010000010">
    <property type="protein sequence ID" value="KAK3168394.1"/>
    <property type="molecule type" value="Genomic_DNA"/>
</dbReference>
<dbReference type="InterPro" id="IPR056884">
    <property type="entry name" value="NPHP3-like_N"/>
</dbReference>
<evidence type="ECO:0000313" key="5">
    <source>
        <dbReference type="Proteomes" id="UP001276659"/>
    </source>
</evidence>
<evidence type="ECO:0000256" key="1">
    <source>
        <dbReference type="ARBA" id="ARBA00022737"/>
    </source>
</evidence>
<evidence type="ECO:0000259" key="2">
    <source>
        <dbReference type="Pfam" id="PF17111"/>
    </source>
</evidence>
<sequence>MAEVLGIASGVAALMSLTIEVFQISHDYITKVHNASSTVRRFLREFEDLKVVLIKIDQMAKNTDDREMFGEDPSCLLSISESNQYLNLLGTIRHKLEKWSADGSFRHKLKALIWPFSKAKTRGLIEALHRHFEIYKTALALDNLTVGKVTLNEVGQSKLAQQDMQVEAVLDWLSPLNMFQRQQDTLSRRHGNTGSWLLSAPAFQRWVNSESTDRTLWCPGDPGTGKLSLLPLSWIT</sequence>
<protein>
    <recommendedName>
        <fullName evidence="6">Fungal N-terminal domain-containing protein</fullName>
    </recommendedName>
</protein>
<evidence type="ECO:0000313" key="4">
    <source>
        <dbReference type="EMBL" id="KAK3168394.1"/>
    </source>
</evidence>
<accession>A0AAD9YYM5</accession>
<dbReference type="Pfam" id="PF24883">
    <property type="entry name" value="NPHP3_N"/>
    <property type="match status" value="1"/>
</dbReference>
<reference evidence="4" key="1">
    <citation type="submission" date="2022-11" db="EMBL/GenBank/DDBJ databases">
        <title>Chromosomal genome sequence assembly and mating type (MAT) locus characterization of the leprose asexual lichenized fungus Lepraria neglecta (Nyl.) Erichsen.</title>
        <authorList>
            <person name="Allen J.L."/>
            <person name="Pfeffer B."/>
        </authorList>
    </citation>
    <scope>NUCLEOTIDE SEQUENCE</scope>
    <source>
        <strain evidence="4">Allen 5258</strain>
    </source>
</reference>